<dbReference type="AlphaFoldDB" id="A0AAW0CUJ4"/>
<name>A0AAW0CUJ4_9AGAR</name>
<evidence type="ECO:0000259" key="2">
    <source>
        <dbReference type="PROSITE" id="PS50048"/>
    </source>
</evidence>
<dbReference type="GO" id="GO:0008270">
    <property type="term" value="F:zinc ion binding"/>
    <property type="evidence" value="ECO:0007669"/>
    <property type="project" value="InterPro"/>
</dbReference>
<dbReference type="Proteomes" id="UP001362999">
    <property type="component" value="Unassembled WGS sequence"/>
</dbReference>
<dbReference type="GO" id="GO:0000981">
    <property type="term" value="F:DNA-binding transcription factor activity, RNA polymerase II-specific"/>
    <property type="evidence" value="ECO:0007669"/>
    <property type="project" value="InterPro"/>
</dbReference>
<protein>
    <recommendedName>
        <fullName evidence="2">Zn(2)-C6 fungal-type domain-containing protein</fullName>
    </recommendedName>
</protein>
<dbReference type="EMBL" id="JAWWNJ010000013">
    <property type="protein sequence ID" value="KAK7042102.1"/>
    <property type="molecule type" value="Genomic_DNA"/>
</dbReference>
<comment type="caution">
    <text evidence="3">The sequence shown here is derived from an EMBL/GenBank/DDBJ whole genome shotgun (WGS) entry which is preliminary data.</text>
</comment>
<organism evidence="3 4">
    <name type="scientific">Favolaschia claudopus</name>
    <dbReference type="NCBI Taxonomy" id="2862362"/>
    <lineage>
        <taxon>Eukaryota</taxon>
        <taxon>Fungi</taxon>
        <taxon>Dikarya</taxon>
        <taxon>Basidiomycota</taxon>
        <taxon>Agaricomycotina</taxon>
        <taxon>Agaricomycetes</taxon>
        <taxon>Agaricomycetidae</taxon>
        <taxon>Agaricales</taxon>
        <taxon>Marasmiineae</taxon>
        <taxon>Mycenaceae</taxon>
        <taxon>Favolaschia</taxon>
    </lineage>
</organism>
<dbReference type="PROSITE" id="PS50048">
    <property type="entry name" value="ZN2_CY6_FUNGAL_2"/>
    <property type="match status" value="1"/>
</dbReference>
<dbReference type="CDD" id="cd00067">
    <property type="entry name" value="GAL4"/>
    <property type="match status" value="1"/>
</dbReference>
<reference evidence="3 4" key="1">
    <citation type="journal article" date="2024" name="J Genomics">
        <title>Draft genome sequencing and assembly of Favolaschia claudopus CIRM-BRFM 2984 isolated from oak limbs.</title>
        <authorList>
            <person name="Navarro D."/>
            <person name="Drula E."/>
            <person name="Chaduli D."/>
            <person name="Cazenave R."/>
            <person name="Ahrendt S."/>
            <person name="Wang J."/>
            <person name="Lipzen A."/>
            <person name="Daum C."/>
            <person name="Barry K."/>
            <person name="Grigoriev I.V."/>
            <person name="Favel A."/>
            <person name="Rosso M.N."/>
            <person name="Martin F."/>
        </authorList>
    </citation>
    <scope>NUCLEOTIDE SEQUENCE [LARGE SCALE GENOMIC DNA]</scope>
    <source>
        <strain evidence="3 4">CIRM-BRFM 2984</strain>
    </source>
</reference>
<dbReference type="InterPro" id="IPR036864">
    <property type="entry name" value="Zn2-C6_fun-type_DNA-bd_sf"/>
</dbReference>
<feature type="region of interest" description="Disordered" evidence="1">
    <location>
        <begin position="63"/>
        <end position="94"/>
    </location>
</feature>
<feature type="domain" description="Zn(2)-C6 fungal-type" evidence="2">
    <location>
        <begin position="20"/>
        <end position="54"/>
    </location>
</feature>
<dbReference type="SUPFAM" id="SSF57701">
    <property type="entry name" value="Zn2/Cys6 DNA-binding domain"/>
    <property type="match status" value="1"/>
</dbReference>
<dbReference type="InterPro" id="IPR001138">
    <property type="entry name" value="Zn2Cys6_DnaBD"/>
</dbReference>
<proteinExistence type="predicted"/>
<evidence type="ECO:0000256" key="1">
    <source>
        <dbReference type="SAM" id="MobiDB-lite"/>
    </source>
</evidence>
<dbReference type="SMART" id="SM00066">
    <property type="entry name" value="GAL4"/>
    <property type="match status" value="1"/>
</dbReference>
<accession>A0AAW0CUJ4</accession>
<dbReference type="Pfam" id="PF00172">
    <property type="entry name" value="Zn_clus"/>
    <property type="match status" value="1"/>
</dbReference>
<sequence length="210" mass="23646">MSDSSSRLAFVPWIKRTDLACSHCRRRRVKCKISKDNPQEPCERCVKRQLCCQYMSVAEQEQEFEMAPAPQPLPSSTPTPGSYRGSPRHSDSHFMIGEYSEGDLQEYSNCSLRSGRPYPTNQNPLLQPTPPYPTTQPAGVGYYYPQNIPQHSNYPTHPSYPLPGYSTANTRAYLSDVDASSDPWAHPDVWETLGISPANAARNKFRSMQA</sequence>
<keyword evidence="4" id="KW-1185">Reference proteome</keyword>
<dbReference type="Gene3D" id="4.10.240.10">
    <property type="entry name" value="Zn(2)-C6 fungal-type DNA-binding domain"/>
    <property type="match status" value="1"/>
</dbReference>
<evidence type="ECO:0000313" key="4">
    <source>
        <dbReference type="Proteomes" id="UP001362999"/>
    </source>
</evidence>
<dbReference type="PROSITE" id="PS00463">
    <property type="entry name" value="ZN2_CY6_FUNGAL_1"/>
    <property type="match status" value="1"/>
</dbReference>
<evidence type="ECO:0000313" key="3">
    <source>
        <dbReference type="EMBL" id="KAK7042102.1"/>
    </source>
</evidence>
<gene>
    <name evidence="3" type="ORF">R3P38DRAFT_305443</name>
</gene>